<organism evidence="1 2">
    <name type="scientific">Streptomyces aurantiogriseus</name>
    <dbReference type="NCBI Taxonomy" id="66870"/>
    <lineage>
        <taxon>Bacteria</taxon>
        <taxon>Bacillati</taxon>
        <taxon>Actinomycetota</taxon>
        <taxon>Actinomycetes</taxon>
        <taxon>Kitasatosporales</taxon>
        <taxon>Streptomycetaceae</taxon>
        <taxon>Streptomyces</taxon>
    </lineage>
</organism>
<comment type="caution">
    <text evidence="1">The sequence shown here is derived from an EMBL/GenBank/DDBJ whole genome shotgun (WGS) entry which is preliminary data.</text>
</comment>
<keyword evidence="2" id="KW-1185">Reference proteome</keyword>
<reference evidence="1" key="1">
    <citation type="journal article" date="2014" name="Int. J. Syst. Evol. Microbiol.">
        <title>Complete genome sequence of Corynebacterium casei LMG S-19264T (=DSM 44701T), isolated from a smear-ripened cheese.</title>
        <authorList>
            <consortium name="US DOE Joint Genome Institute (JGI-PGF)"/>
            <person name="Walter F."/>
            <person name="Albersmeier A."/>
            <person name="Kalinowski J."/>
            <person name="Ruckert C."/>
        </authorList>
    </citation>
    <scope>NUCLEOTIDE SEQUENCE</scope>
    <source>
        <strain evidence="1">JCM 4346</strain>
    </source>
</reference>
<accession>A0A918C2B6</accession>
<gene>
    <name evidence="1" type="ORF">GCM10010251_14810</name>
</gene>
<sequence length="70" mass="7087">MGEMTARAGARVGGQGAVAAVGRGAGWTGRVSCRAIRGAGEPSRPGAVGMEEERALSTVVPPLRGLWARL</sequence>
<proteinExistence type="predicted"/>
<protein>
    <submittedName>
        <fullName evidence="1">Uncharacterized protein</fullName>
    </submittedName>
</protein>
<name>A0A918C2B6_9ACTN</name>
<dbReference type="EMBL" id="BMSX01000003">
    <property type="protein sequence ID" value="GGR00438.1"/>
    <property type="molecule type" value="Genomic_DNA"/>
</dbReference>
<dbReference type="AlphaFoldDB" id="A0A918C2B6"/>
<reference evidence="1" key="2">
    <citation type="submission" date="2020-09" db="EMBL/GenBank/DDBJ databases">
        <authorList>
            <person name="Sun Q."/>
            <person name="Ohkuma M."/>
        </authorList>
    </citation>
    <scope>NUCLEOTIDE SEQUENCE</scope>
    <source>
        <strain evidence="1">JCM 4346</strain>
    </source>
</reference>
<evidence type="ECO:0000313" key="2">
    <source>
        <dbReference type="Proteomes" id="UP000658320"/>
    </source>
</evidence>
<evidence type="ECO:0000313" key="1">
    <source>
        <dbReference type="EMBL" id="GGR00438.1"/>
    </source>
</evidence>
<dbReference type="Proteomes" id="UP000658320">
    <property type="component" value="Unassembled WGS sequence"/>
</dbReference>